<evidence type="ECO:0008006" key="3">
    <source>
        <dbReference type="Google" id="ProtNLM"/>
    </source>
</evidence>
<reference evidence="1 2" key="1">
    <citation type="submission" date="2020-12" db="EMBL/GenBank/DDBJ databases">
        <title>Metabolic potential, ecology and presence of endohyphal bacteria is reflected in genomic diversity of Mucoromycotina.</title>
        <authorList>
            <person name="Muszewska A."/>
            <person name="Okrasinska A."/>
            <person name="Steczkiewicz K."/>
            <person name="Drgas O."/>
            <person name="Orlowska M."/>
            <person name="Perlinska-Lenart U."/>
            <person name="Aleksandrzak-Piekarczyk T."/>
            <person name="Szatraj K."/>
            <person name="Zielenkiewicz U."/>
            <person name="Pilsyk S."/>
            <person name="Malc E."/>
            <person name="Mieczkowski P."/>
            <person name="Kruszewska J.S."/>
            <person name="Biernat P."/>
            <person name="Pawlowska J."/>
        </authorList>
    </citation>
    <scope>NUCLEOTIDE SEQUENCE [LARGE SCALE GENOMIC DNA]</scope>
    <source>
        <strain evidence="1 2">CBS 142.35</strain>
    </source>
</reference>
<accession>A0A8H7RQW0</accession>
<comment type="caution">
    <text evidence="1">The sequence shown here is derived from an EMBL/GenBank/DDBJ whole genome shotgun (WGS) entry which is preliminary data.</text>
</comment>
<gene>
    <name evidence="1" type="ORF">INT45_014332</name>
</gene>
<evidence type="ECO:0000313" key="2">
    <source>
        <dbReference type="Proteomes" id="UP000646827"/>
    </source>
</evidence>
<organism evidence="1 2">
    <name type="scientific">Circinella minor</name>
    <dbReference type="NCBI Taxonomy" id="1195481"/>
    <lineage>
        <taxon>Eukaryota</taxon>
        <taxon>Fungi</taxon>
        <taxon>Fungi incertae sedis</taxon>
        <taxon>Mucoromycota</taxon>
        <taxon>Mucoromycotina</taxon>
        <taxon>Mucoromycetes</taxon>
        <taxon>Mucorales</taxon>
        <taxon>Lichtheimiaceae</taxon>
        <taxon>Circinella</taxon>
    </lineage>
</organism>
<sequence length="157" mass="17530">MAGPEVAANKMSQQLACTFSGNALPRVRANLPPPPIVPHPIDNLDNICPFTPKLIQNAIQTVARKKAPGMDHLHAKMLGPITEYLTNPLTDLFILYWKWSKTPDSWRFAQVVPIYKKGDANDPANYRRISLLSVLHKILEICLQDELHSASPNIDIS</sequence>
<proteinExistence type="predicted"/>
<dbReference type="EMBL" id="JAEPRB010000555">
    <property type="protein sequence ID" value="KAG2215013.1"/>
    <property type="molecule type" value="Genomic_DNA"/>
</dbReference>
<name>A0A8H7RQW0_9FUNG</name>
<protein>
    <recommendedName>
        <fullName evidence="3">Reverse transcriptase domain-containing protein</fullName>
    </recommendedName>
</protein>
<dbReference type="OrthoDB" id="2260598at2759"/>
<dbReference type="PANTHER" id="PTHR19446">
    <property type="entry name" value="REVERSE TRANSCRIPTASES"/>
    <property type="match status" value="1"/>
</dbReference>
<dbReference type="AlphaFoldDB" id="A0A8H7RQW0"/>
<keyword evidence="2" id="KW-1185">Reference proteome</keyword>
<dbReference type="Proteomes" id="UP000646827">
    <property type="component" value="Unassembled WGS sequence"/>
</dbReference>
<evidence type="ECO:0000313" key="1">
    <source>
        <dbReference type="EMBL" id="KAG2215013.1"/>
    </source>
</evidence>